<dbReference type="Proteomes" id="UP000008370">
    <property type="component" value="Unassembled WGS sequence"/>
</dbReference>
<feature type="compositionally biased region" description="Basic and acidic residues" evidence="1">
    <location>
        <begin position="131"/>
        <end position="147"/>
    </location>
</feature>
<dbReference type="AlphaFoldDB" id="K5WRZ2"/>
<dbReference type="GeneID" id="18919626"/>
<dbReference type="RefSeq" id="XP_007397613.1">
    <property type="nucleotide sequence ID" value="XM_007397551.1"/>
</dbReference>
<keyword evidence="3" id="KW-1185">Reference proteome</keyword>
<dbReference type="EMBL" id="JH930474">
    <property type="protein sequence ID" value="EKM53162.1"/>
    <property type="molecule type" value="Genomic_DNA"/>
</dbReference>
<feature type="compositionally biased region" description="Basic and acidic residues" evidence="1">
    <location>
        <begin position="156"/>
        <end position="184"/>
    </location>
</feature>
<feature type="compositionally biased region" description="Low complexity" evidence="1">
    <location>
        <begin position="91"/>
        <end position="100"/>
    </location>
</feature>
<feature type="compositionally biased region" description="Basic and acidic residues" evidence="1">
    <location>
        <begin position="236"/>
        <end position="258"/>
    </location>
</feature>
<feature type="region of interest" description="Disordered" evidence="1">
    <location>
        <begin position="64"/>
        <end position="197"/>
    </location>
</feature>
<reference evidence="2 3" key="1">
    <citation type="journal article" date="2012" name="BMC Genomics">
        <title>Comparative genomics of the white-rot fungi, Phanerochaete carnosa and P. chrysosporium, to elucidate the genetic basis of the distinct wood types they colonize.</title>
        <authorList>
            <person name="Suzuki H."/>
            <person name="MacDonald J."/>
            <person name="Syed K."/>
            <person name="Salamov A."/>
            <person name="Hori C."/>
            <person name="Aerts A."/>
            <person name="Henrissat B."/>
            <person name="Wiebenga A."/>
            <person name="vanKuyk P.A."/>
            <person name="Barry K."/>
            <person name="Lindquist E."/>
            <person name="LaButti K."/>
            <person name="Lapidus A."/>
            <person name="Lucas S."/>
            <person name="Coutinho P."/>
            <person name="Gong Y."/>
            <person name="Samejima M."/>
            <person name="Mahadevan R."/>
            <person name="Abou-Zaid M."/>
            <person name="de Vries R.P."/>
            <person name="Igarashi K."/>
            <person name="Yadav J.S."/>
            <person name="Grigoriev I.V."/>
            <person name="Master E.R."/>
        </authorList>
    </citation>
    <scope>NUCLEOTIDE SEQUENCE [LARGE SCALE GENOMIC DNA]</scope>
    <source>
        <strain evidence="2 3">HHB-10118-sp</strain>
    </source>
</reference>
<dbReference type="HOGENOM" id="CLU_880302_0_0_1"/>
<sequence length="316" mass="35518">MAGSKKCKTPRSSAFDKDNAAEPIKRYFHEKIRLICILKEFVLQNEMIIKTALTALHILPNTHKQPSHGSMSHNQPTTSNSQHQLSGLSMKRAGQAAQQAKGKDKARQYQDAFNDIPVEHPQYKDVNANAHEGKGENTDVYENKDESADVCENESENSKDENGNKSEDKNRDESKNRDNGDNKEFVPSATSETDTARPEIDDKDCCCYGNNFRQAAAAKLELEFNKYIPKGFRVTNNDKDDDRANRGDRASEHGNRANYEDYADCANGADYEDDINYKGDADSEDDVPKQKIWCSKTIGPYLITYIYIGASTPRLT</sequence>
<gene>
    <name evidence="2" type="ORF">PHACADRAFT_30205</name>
</gene>
<feature type="region of interest" description="Disordered" evidence="1">
    <location>
        <begin position="233"/>
        <end position="258"/>
    </location>
</feature>
<proteinExistence type="predicted"/>
<accession>K5WRZ2</accession>
<dbReference type="InParanoid" id="K5WRZ2"/>
<feature type="compositionally biased region" description="Polar residues" evidence="1">
    <location>
        <begin position="64"/>
        <end position="87"/>
    </location>
</feature>
<organism evidence="2 3">
    <name type="scientific">Phanerochaete carnosa (strain HHB-10118-sp)</name>
    <name type="common">White-rot fungus</name>
    <name type="synonym">Peniophora carnosa</name>
    <dbReference type="NCBI Taxonomy" id="650164"/>
    <lineage>
        <taxon>Eukaryota</taxon>
        <taxon>Fungi</taxon>
        <taxon>Dikarya</taxon>
        <taxon>Basidiomycota</taxon>
        <taxon>Agaricomycotina</taxon>
        <taxon>Agaricomycetes</taxon>
        <taxon>Polyporales</taxon>
        <taxon>Phanerochaetaceae</taxon>
        <taxon>Phanerochaete</taxon>
    </lineage>
</organism>
<dbReference type="KEGG" id="pco:PHACADRAFT_30205"/>
<protein>
    <submittedName>
        <fullName evidence="2">Uncharacterized protein</fullName>
    </submittedName>
</protein>
<evidence type="ECO:0000256" key="1">
    <source>
        <dbReference type="SAM" id="MobiDB-lite"/>
    </source>
</evidence>
<name>K5WRZ2_PHACS</name>
<evidence type="ECO:0000313" key="3">
    <source>
        <dbReference type="Proteomes" id="UP000008370"/>
    </source>
</evidence>
<evidence type="ECO:0000313" key="2">
    <source>
        <dbReference type="EMBL" id="EKM53162.1"/>
    </source>
</evidence>